<feature type="domain" description="CCHC NOA-type" evidence="23">
    <location>
        <begin position="530"/>
        <end position="560"/>
    </location>
</feature>
<evidence type="ECO:0000256" key="4">
    <source>
        <dbReference type="ARBA" id="ARBA00022499"/>
    </source>
</evidence>
<keyword evidence="9" id="KW-0862">Zinc</keyword>
<comment type="subcellular location">
    <subcellularLocation>
        <location evidence="2">Cytoplasm</location>
    </subcellularLocation>
    <subcellularLocation>
        <location evidence="1">Nucleus</location>
    </subcellularLocation>
</comment>
<reference evidence="24" key="1">
    <citation type="journal article" date="2022" name="bioRxiv">
        <title>Sequencing and chromosome-scale assembly of the giantPleurodeles waltlgenome.</title>
        <authorList>
            <person name="Brown T."/>
            <person name="Elewa A."/>
            <person name="Iarovenko S."/>
            <person name="Subramanian E."/>
            <person name="Araus A.J."/>
            <person name="Petzold A."/>
            <person name="Susuki M."/>
            <person name="Suzuki K.-i.T."/>
            <person name="Hayashi T."/>
            <person name="Toyoda A."/>
            <person name="Oliveira C."/>
            <person name="Osipova E."/>
            <person name="Leigh N.D."/>
            <person name="Simon A."/>
            <person name="Yun M.H."/>
        </authorList>
    </citation>
    <scope>NUCLEOTIDE SEQUENCE</scope>
    <source>
        <strain evidence="24">20211129_DDA</strain>
        <tissue evidence="24">Liver</tissue>
    </source>
</reference>
<dbReference type="GO" id="GO:0008270">
    <property type="term" value="F:zinc ion binding"/>
    <property type="evidence" value="ECO:0007669"/>
    <property type="project" value="UniProtKB-KW"/>
</dbReference>
<evidence type="ECO:0000256" key="14">
    <source>
        <dbReference type="ARBA" id="ARBA00023163"/>
    </source>
</evidence>
<evidence type="ECO:0000313" key="25">
    <source>
        <dbReference type="Proteomes" id="UP001066276"/>
    </source>
</evidence>
<evidence type="ECO:0000256" key="10">
    <source>
        <dbReference type="ARBA" id="ARBA00022843"/>
    </source>
</evidence>
<feature type="domain" description="Ubiquitin-like" evidence="22">
    <location>
        <begin position="214"/>
        <end position="282"/>
    </location>
</feature>
<evidence type="ECO:0000256" key="16">
    <source>
        <dbReference type="ARBA" id="ARBA00040893"/>
    </source>
</evidence>
<dbReference type="InterPro" id="IPR032419">
    <property type="entry name" value="CC2-LZ_dom"/>
</dbReference>
<evidence type="ECO:0000256" key="13">
    <source>
        <dbReference type="ARBA" id="ARBA00023157"/>
    </source>
</evidence>
<name>A0AAV7M1S8_PLEWA</name>
<keyword evidence="13" id="KW-1015">Disulfide bond</keyword>
<dbReference type="FunFam" id="1.20.5.390:FF:000002">
    <property type="entry name" value="NF-kappa-B essential modulator isoform X1"/>
    <property type="match status" value="1"/>
</dbReference>
<keyword evidence="5" id="KW-0597">Phosphoprotein</keyword>
<keyword evidence="8 20" id="KW-0863">Zinc-finger</keyword>
<evidence type="ECO:0000256" key="1">
    <source>
        <dbReference type="ARBA" id="ARBA00004123"/>
    </source>
</evidence>
<keyword evidence="7" id="KW-0227">DNA damage</keyword>
<evidence type="ECO:0000256" key="8">
    <source>
        <dbReference type="ARBA" id="ARBA00022771"/>
    </source>
</evidence>
<keyword evidence="6" id="KW-0479">Metal-binding</keyword>
<evidence type="ECO:0000256" key="11">
    <source>
        <dbReference type="ARBA" id="ARBA00023015"/>
    </source>
</evidence>
<dbReference type="Proteomes" id="UP001066276">
    <property type="component" value="Chromosome 10"/>
</dbReference>
<dbReference type="InterPro" id="IPR000626">
    <property type="entry name" value="Ubiquitin-like_dom"/>
</dbReference>
<keyword evidence="3" id="KW-0963">Cytoplasm</keyword>
<dbReference type="EMBL" id="JANPWB010000014">
    <property type="protein sequence ID" value="KAJ1095038.1"/>
    <property type="molecule type" value="Genomic_DNA"/>
</dbReference>
<dbReference type="GO" id="GO:0005634">
    <property type="term" value="C:nucleus"/>
    <property type="evidence" value="ECO:0007669"/>
    <property type="project" value="UniProtKB-SubCell"/>
</dbReference>
<evidence type="ECO:0000256" key="19">
    <source>
        <dbReference type="ARBA" id="ARBA00043239"/>
    </source>
</evidence>
<sequence>MVQPSGSPGSDFDITGGASSLGRSAMLHLPSELVNHEAFQRLLVENQDLREALHQSNRMLRERYNEFVHFQTIQKEEKEFLMQKFSEARQTVEKLRAERDSLRMQMDEQSKVLMKSTNQVAEGGTDFVQLLKERKEQLEENVRQLQENNQKLKQEKGDLLTAYQELQTKLAQSPPGEVGTGAEKAKELESVGDRAALEELQKKLKDAETRNDILKIKLDTIRGDALKKEKEMELKNEQTIQALRQQVEHLVDDKVTVKAQVTSLLGELQESNNSLKECSAQKLKLEDSLRGACNETVQLKREKEALQQQHSLQVDQYLMQVQNLETALKMERQNASEDKRKLAQLQAAYHHLFQEYDAHIKTSLENAKKNQVVDLDDLKQQLQQAEEALVAKQELIDKLKEDAEHYKTQLETIPVLKAQADIYKMDFQAEREAREKLHEQRDHLQEQLEQLQRAFEKLKKDSDVAARARIEEMRNRHSDNFRGGGAQLVAYPGNQGPYAQNLVAYPPNPLPYAQNPGNFHMHQGAGGRANEEQPDFCCPKCQYKAPDMDTLQIHVMECIQ</sequence>
<keyword evidence="12 21" id="KW-0175">Coiled coil</keyword>
<evidence type="ECO:0000259" key="23">
    <source>
        <dbReference type="PROSITE" id="PS51801"/>
    </source>
</evidence>
<feature type="coiled-coil region" evidence="21">
    <location>
        <begin position="78"/>
        <end position="468"/>
    </location>
</feature>
<evidence type="ECO:0000256" key="5">
    <source>
        <dbReference type="ARBA" id="ARBA00022553"/>
    </source>
</evidence>
<keyword evidence="25" id="KW-1185">Reference proteome</keyword>
<evidence type="ECO:0000256" key="15">
    <source>
        <dbReference type="ARBA" id="ARBA00023242"/>
    </source>
</evidence>
<evidence type="ECO:0000256" key="7">
    <source>
        <dbReference type="ARBA" id="ARBA00022763"/>
    </source>
</evidence>
<dbReference type="PROSITE" id="PS50053">
    <property type="entry name" value="UBIQUITIN_2"/>
    <property type="match status" value="1"/>
</dbReference>
<organism evidence="24 25">
    <name type="scientific">Pleurodeles waltl</name>
    <name type="common">Iberian ribbed newt</name>
    <dbReference type="NCBI Taxonomy" id="8319"/>
    <lineage>
        <taxon>Eukaryota</taxon>
        <taxon>Metazoa</taxon>
        <taxon>Chordata</taxon>
        <taxon>Craniata</taxon>
        <taxon>Vertebrata</taxon>
        <taxon>Euteleostomi</taxon>
        <taxon>Amphibia</taxon>
        <taxon>Batrachia</taxon>
        <taxon>Caudata</taxon>
        <taxon>Salamandroidea</taxon>
        <taxon>Salamandridae</taxon>
        <taxon>Pleurodelinae</taxon>
        <taxon>Pleurodeles</taxon>
    </lineage>
</organism>
<dbReference type="Pfam" id="PF16516">
    <property type="entry name" value="CC2-LZ"/>
    <property type="match status" value="1"/>
</dbReference>
<evidence type="ECO:0000313" key="24">
    <source>
        <dbReference type="EMBL" id="KAJ1095038.1"/>
    </source>
</evidence>
<evidence type="ECO:0000256" key="21">
    <source>
        <dbReference type="SAM" id="Coils"/>
    </source>
</evidence>
<evidence type="ECO:0000256" key="3">
    <source>
        <dbReference type="ARBA" id="ARBA00022490"/>
    </source>
</evidence>
<dbReference type="PANTHER" id="PTHR31553:SF3">
    <property type="entry name" value="NF-KAPPA-B ESSENTIAL MODULATOR"/>
    <property type="match status" value="1"/>
</dbReference>
<evidence type="ECO:0000256" key="20">
    <source>
        <dbReference type="PROSITE-ProRule" id="PRU01142"/>
    </source>
</evidence>
<dbReference type="PROSITE" id="PS51801">
    <property type="entry name" value="ZF_CCHC_NOA"/>
    <property type="match status" value="1"/>
</dbReference>
<dbReference type="Pfam" id="PF11577">
    <property type="entry name" value="NEMO"/>
    <property type="match status" value="1"/>
</dbReference>
<comment type="caution">
    <text evidence="24">The sequence shown here is derived from an EMBL/GenBank/DDBJ whole genome shotgun (WGS) entry which is preliminary data.</text>
</comment>
<keyword evidence="14" id="KW-0804">Transcription</keyword>
<dbReference type="GO" id="GO:0008385">
    <property type="term" value="C:IkappaB kinase complex"/>
    <property type="evidence" value="ECO:0007669"/>
    <property type="project" value="TreeGrafter"/>
</dbReference>
<protein>
    <recommendedName>
        <fullName evidence="16">NF-kappa-B essential modulator</fullName>
    </recommendedName>
    <alternativeName>
        <fullName evidence="18">IkB kinase-associated protein 1</fullName>
    </alternativeName>
    <alternativeName>
        <fullName evidence="19">Inhibitor of nuclear factor kappa-B kinase subunit gamma</fullName>
    </alternativeName>
    <alternativeName>
        <fullName evidence="17">NF-kappa-B essential modifier</fullName>
    </alternativeName>
</protein>
<evidence type="ECO:0000256" key="2">
    <source>
        <dbReference type="ARBA" id="ARBA00004496"/>
    </source>
</evidence>
<keyword evidence="10" id="KW-0832">Ubl conjugation</keyword>
<dbReference type="InterPro" id="IPR051301">
    <property type="entry name" value="Optineurin/NFkB_EssMod"/>
</dbReference>
<evidence type="ECO:0000256" key="12">
    <source>
        <dbReference type="ARBA" id="ARBA00023054"/>
    </source>
</evidence>
<evidence type="ECO:0000256" key="18">
    <source>
        <dbReference type="ARBA" id="ARBA00041660"/>
    </source>
</evidence>
<evidence type="ECO:0000256" key="17">
    <source>
        <dbReference type="ARBA" id="ARBA00041525"/>
    </source>
</evidence>
<dbReference type="Gene3D" id="1.20.5.990">
    <property type="entry name" value="Nemo cc2-lz domain - 1d5 darpin complex"/>
    <property type="match status" value="1"/>
</dbReference>
<evidence type="ECO:0000259" key="22">
    <source>
        <dbReference type="PROSITE" id="PS50053"/>
    </source>
</evidence>
<accession>A0AAV7M1S8</accession>
<evidence type="ECO:0000256" key="9">
    <source>
        <dbReference type="ARBA" id="ARBA00022833"/>
    </source>
</evidence>
<proteinExistence type="predicted"/>
<dbReference type="CDD" id="cd09803">
    <property type="entry name" value="UBAN"/>
    <property type="match status" value="1"/>
</dbReference>
<dbReference type="FunFam" id="1.20.5.990:FF:000003">
    <property type="entry name" value="NF-kappa-B essential modulator isoform X1"/>
    <property type="match status" value="1"/>
</dbReference>
<keyword evidence="4" id="KW-1017">Isopeptide bond</keyword>
<keyword evidence="11" id="KW-0805">Transcription regulation</keyword>
<keyword evidence="15" id="KW-0539">Nucleus</keyword>
<dbReference type="AlphaFoldDB" id="A0AAV7M1S8"/>
<dbReference type="Gene3D" id="1.20.5.390">
    <property type="entry name" value="L1 transposable element, trimerization domain"/>
    <property type="match status" value="2"/>
</dbReference>
<evidence type="ECO:0000256" key="6">
    <source>
        <dbReference type="ARBA" id="ARBA00022723"/>
    </source>
</evidence>
<dbReference type="InterPro" id="IPR034735">
    <property type="entry name" value="NEMO_ZF"/>
</dbReference>
<gene>
    <name evidence="24" type="ORF">NDU88_000209</name>
</gene>
<dbReference type="Pfam" id="PF18414">
    <property type="entry name" value="zf_C2H2_10"/>
    <property type="match status" value="1"/>
</dbReference>
<dbReference type="InterPro" id="IPR021063">
    <property type="entry name" value="NEMO_N"/>
</dbReference>
<dbReference type="GO" id="GO:0043123">
    <property type="term" value="P:positive regulation of canonical NF-kappaB signal transduction"/>
    <property type="evidence" value="ECO:0007669"/>
    <property type="project" value="TreeGrafter"/>
</dbReference>
<dbReference type="GO" id="GO:0070530">
    <property type="term" value="F:K63-linked polyubiquitin modification-dependent protein binding"/>
    <property type="evidence" value="ECO:0007669"/>
    <property type="project" value="InterPro"/>
</dbReference>
<dbReference type="PANTHER" id="PTHR31553">
    <property type="entry name" value="NF-KAPPA-B ESSENTIAL MODULATOR"/>
    <property type="match status" value="1"/>
</dbReference>
<dbReference type="GO" id="GO:0006974">
    <property type="term" value="P:DNA damage response"/>
    <property type="evidence" value="ECO:0007669"/>
    <property type="project" value="UniProtKB-KW"/>
</dbReference>